<feature type="non-terminal residue" evidence="1">
    <location>
        <position position="1"/>
    </location>
</feature>
<name>A0ABT1UNB5_9GAMM</name>
<keyword evidence="2" id="KW-1185">Reference proteome</keyword>
<evidence type="ECO:0000313" key="1">
    <source>
        <dbReference type="EMBL" id="MCQ8183730.1"/>
    </source>
</evidence>
<dbReference type="RefSeq" id="WP_256612950.1">
    <property type="nucleotide sequence ID" value="NZ_JANIBM010000075.1"/>
</dbReference>
<evidence type="ECO:0000313" key="2">
    <source>
        <dbReference type="Proteomes" id="UP001524569"/>
    </source>
</evidence>
<organism evidence="1 2">
    <name type="scientific">Methylomonas aurea</name>
    <dbReference type="NCBI Taxonomy" id="2952224"/>
    <lineage>
        <taxon>Bacteria</taxon>
        <taxon>Pseudomonadati</taxon>
        <taxon>Pseudomonadota</taxon>
        <taxon>Gammaproteobacteria</taxon>
        <taxon>Methylococcales</taxon>
        <taxon>Methylococcaceae</taxon>
        <taxon>Methylomonas</taxon>
    </lineage>
</organism>
<dbReference type="EMBL" id="JANIBM010000075">
    <property type="protein sequence ID" value="MCQ8183730.1"/>
    <property type="molecule type" value="Genomic_DNA"/>
</dbReference>
<gene>
    <name evidence="1" type="ORF">NP603_21685</name>
</gene>
<comment type="caution">
    <text evidence="1">The sequence shown here is derived from an EMBL/GenBank/DDBJ whole genome shotgun (WGS) entry which is preliminary data.</text>
</comment>
<protein>
    <submittedName>
        <fullName evidence="1">Uncharacterized protein</fullName>
    </submittedName>
</protein>
<proteinExistence type="predicted"/>
<sequence>QDYLEDDRNNVKIDWAHWSTRTSITSEQAAKLTYLIEAKEGDSEKRKDPPEKLLRKVRDKAAWLDDHCKKWSLKSLVEVLGEEAPIRMREAASLDNTAMQTVESDAAGIESEPKAEVVWDGNKIKSNTYQERKASFEKWQTETRVNVVSLKVDTIFQQLKQSDARTWNIAIGTFKRDFWQSFSREKGYQKKSGRPPRKL</sequence>
<reference evidence="1 2" key="1">
    <citation type="submission" date="2022-07" db="EMBL/GenBank/DDBJ databases">
        <title>Methylomonas rivi sp. nov., Methylomonas rosea sp. nov., Methylomonas aureus sp. nov. and Methylomonas subterranea sp. nov., four novel methanotrophs isolated from a freshwater creek and the deep terrestrial subsurface.</title>
        <authorList>
            <person name="Abin C."/>
            <person name="Sankaranarayanan K."/>
            <person name="Garner C."/>
            <person name="Sindelar R."/>
            <person name="Kotary K."/>
            <person name="Garner R."/>
            <person name="Barclay S."/>
            <person name="Lawson P."/>
            <person name="Krumholz L."/>
        </authorList>
    </citation>
    <scope>NUCLEOTIDE SEQUENCE [LARGE SCALE GENOMIC DNA]</scope>
    <source>
        <strain evidence="1 2">SURF-1</strain>
    </source>
</reference>
<accession>A0ABT1UNB5</accession>
<dbReference type="Proteomes" id="UP001524569">
    <property type="component" value="Unassembled WGS sequence"/>
</dbReference>